<proteinExistence type="predicted"/>
<reference evidence="3" key="1">
    <citation type="submission" date="2010-08" db="EMBL/GenBank/DDBJ databases">
        <authorList>
            <consortium name="Caenorhabditis japonica Sequencing Consortium"/>
            <person name="Wilson R.K."/>
        </authorList>
    </citation>
    <scope>NUCLEOTIDE SEQUENCE [LARGE SCALE GENOMIC DNA]</scope>
    <source>
        <strain evidence="3">DF5081</strain>
    </source>
</reference>
<organism evidence="2 3">
    <name type="scientific">Caenorhabditis japonica</name>
    <dbReference type="NCBI Taxonomy" id="281687"/>
    <lineage>
        <taxon>Eukaryota</taxon>
        <taxon>Metazoa</taxon>
        <taxon>Ecdysozoa</taxon>
        <taxon>Nematoda</taxon>
        <taxon>Chromadorea</taxon>
        <taxon>Rhabditida</taxon>
        <taxon>Rhabditina</taxon>
        <taxon>Rhabditomorpha</taxon>
        <taxon>Rhabditoidea</taxon>
        <taxon>Rhabditidae</taxon>
        <taxon>Peloderinae</taxon>
        <taxon>Caenorhabditis</taxon>
    </lineage>
</organism>
<feature type="compositionally biased region" description="Basic and acidic residues" evidence="1">
    <location>
        <begin position="44"/>
        <end position="65"/>
    </location>
</feature>
<accession>A0A8R1EGD6</accession>
<evidence type="ECO:0000313" key="2">
    <source>
        <dbReference type="EnsemblMetazoa" id="CJA35821.1"/>
    </source>
</evidence>
<protein>
    <submittedName>
        <fullName evidence="2">Uncharacterized protein</fullName>
    </submittedName>
</protein>
<dbReference type="Proteomes" id="UP000005237">
    <property type="component" value="Unassembled WGS sequence"/>
</dbReference>
<keyword evidence="3" id="KW-1185">Reference proteome</keyword>
<sequence>RFPRPPFDGSPLPSWTFRRSDWDGGVRTKLTEVEDVVRLTDHSARRRIPSERHGQPIRTGREHRPSLWQGGTREDVMYGTISRTMTAPEADTGWKTEQ</sequence>
<feature type="region of interest" description="Disordered" evidence="1">
    <location>
        <begin position="44"/>
        <end position="73"/>
    </location>
</feature>
<name>A0A8R1EGD6_CAEJA</name>
<dbReference type="AlphaFoldDB" id="A0A8R1EGD6"/>
<evidence type="ECO:0000313" key="3">
    <source>
        <dbReference type="Proteomes" id="UP000005237"/>
    </source>
</evidence>
<evidence type="ECO:0000256" key="1">
    <source>
        <dbReference type="SAM" id="MobiDB-lite"/>
    </source>
</evidence>
<reference evidence="2" key="2">
    <citation type="submission" date="2022-06" db="UniProtKB">
        <authorList>
            <consortium name="EnsemblMetazoa"/>
        </authorList>
    </citation>
    <scope>IDENTIFICATION</scope>
    <source>
        <strain evidence="2">DF5081</strain>
    </source>
</reference>
<dbReference type="EnsemblMetazoa" id="CJA35821.1">
    <property type="protein sequence ID" value="CJA35821.1"/>
    <property type="gene ID" value="WBGene00211668"/>
</dbReference>